<protein>
    <submittedName>
        <fullName evidence="1">Uncharacterized protein</fullName>
    </submittedName>
</protein>
<feature type="non-terminal residue" evidence="1">
    <location>
        <position position="1"/>
    </location>
</feature>
<sequence length="99" mass="11294">SSTSRRTLSREKNQEFVLEILFTATSSPVKLLIPVITLPKDPSPRTSPVKLYTSGKVFKLKDEINRFFFLLRRSSITRLKYESSYDISGVVPQSETDPL</sequence>
<name>A0A0K2UFW9_LEPSM</name>
<reference evidence="1" key="1">
    <citation type="submission" date="2014-05" db="EMBL/GenBank/DDBJ databases">
        <authorList>
            <person name="Chronopoulou M."/>
        </authorList>
    </citation>
    <scope>NUCLEOTIDE SEQUENCE</scope>
    <source>
        <tissue evidence="1">Whole organism</tissue>
    </source>
</reference>
<dbReference type="EMBL" id="HACA01019768">
    <property type="protein sequence ID" value="CDW37129.1"/>
    <property type="molecule type" value="Transcribed_RNA"/>
</dbReference>
<proteinExistence type="predicted"/>
<dbReference type="EMBL" id="HACA01019767">
    <property type="protein sequence ID" value="CDW37128.1"/>
    <property type="molecule type" value="Transcribed_RNA"/>
</dbReference>
<accession>A0A0K2UFW9</accession>
<dbReference type="AlphaFoldDB" id="A0A0K2UFW9"/>
<evidence type="ECO:0000313" key="1">
    <source>
        <dbReference type="EMBL" id="CDW37128.1"/>
    </source>
</evidence>
<organism evidence="1">
    <name type="scientific">Lepeophtheirus salmonis</name>
    <name type="common">Salmon louse</name>
    <name type="synonym">Caligus salmonis</name>
    <dbReference type="NCBI Taxonomy" id="72036"/>
    <lineage>
        <taxon>Eukaryota</taxon>
        <taxon>Metazoa</taxon>
        <taxon>Ecdysozoa</taxon>
        <taxon>Arthropoda</taxon>
        <taxon>Crustacea</taxon>
        <taxon>Multicrustacea</taxon>
        <taxon>Hexanauplia</taxon>
        <taxon>Copepoda</taxon>
        <taxon>Siphonostomatoida</taxon>
        <taxon>Caligidae</taxon>
        <taxon>Lepeophtheirus</taxon>
    </lineage>
</organism>